<comment type="caution">
    <text evidence="1">The sequence shown here is derived from an EMBL/GenBank/DDBJ whole genome shotgun (WGS) entry which is preliminary data.</text>
</comment>
<gene>
    <name evidence="1" type="ORF">Zmor_001873</name>
</gene>
<accession>A0AA38J653</accession>
<evidence type="ECO:0000313" key="2">
    <source>
        <dbReference type="Proteomes" id="UP001168821"/>
    </source>
</evidence>
<name>A0AA38J653_9CUCU</name>
<protein>
    <submittedName>
        <fullName evidence="1">Uncharacterized protein</fullName>
    </submittedName>
</protein>
<dbReference type="AlphaFoldDB" id="A0AA38J653"/>
<evidence type="ECO:0000313" key="1">
    <source>
        <dbReference type="EMBL" id="KAJ3666431.1"/>
    </source>
</evidence>
<reference evidence="1" key="1">
    <citation type="journal article" date="2023" name="G3 (Bethesda)">
        <title>Whole genome assemblies of Zophobas morio and Tenebrio molitor.</title>
        <authorList>
            <person name="Kaur S."/>
            <person name="Stinson S.A."/>
            <person name="diCenzo G.C."/>
        </authorList>
    </citation>
    <scope>NUCLEOTIDE SEQUENCE</scope>
    <source>
        <strain evidence="1">QUZm001</strain>
    </source>
</reference>
<proteinExistence type="predicted"/>
<sequence length="101" mass="11152">MQRQFSYTALMFQISTWRPSRTKATHSTKPWGWEAWALCSAVYMLAAAPTASPGPPTTETAALRRATSDLRAVSGPRHYGGSRFQTETSARVGVHTYSLCQ</sequence>
<dbReference type="EMBL" id="JALNTZ010000001">
    <property type="protein sequence ID" value="KAJ3666431.1"/>
    <property type="molecule type" value="Genomic_DNA"/>
</dbReference>
<organism evidence="1 2">
    <name type="scientific">Zophobas morio</name>
    <dbReference type="NCBI Taxonomy" id="2755281"/>
    <lineage>
        <taxon>Eukaryota</taxon>
        <taxon>Metazoa</taxon>
        <taxon>Ecdysozoa</taxon>
        <taxon>Arthropoda</taxon>
        <taxon>Hexapoda</taxon>
        <taxon>Insecta</taxon>
        <taxon>Pterygota</taxon>
        <taxon>Neoptera</taxon>
        <taxon>Endopterygota</taxon>
        <taxon>Coleoptera</taxon>
        <taxon>Polyphaga</taxon>
        <taxon>Cucujiformia</taxon>
        <taxon>Tenebrionidae</taxon>
        <taxon>Zophobas</taxon>
    </lineage>
</organism>
<keyword evidence="2" id="KW-1185">Reference proteome</keyword>
<dbReference type="Proteomes" id="UP001168821">
    <property type="component" value="Unassembled WGS sequence"/>
</dbReference>